<reference evidence="2" key="1">
    <citation type="submission" date="2010-04" db="EMBL/GenBank/DDBJ databases">
        <title>Complete genome sequence of Nitrosococcus halophilus Nc4, a salt-adapted, aerobic obligate ammonia-oxidizing sulfur purple bacterium.</title>
        <authorList>
            <consortium name="US DOE Joint Genome Institute"/>
            <person name="Campbell M.A."/>
            <person name="Malfatti S.A."/>
            <person name="Chain P.S.G."/>
            <person name="Heidelberg J.F."/>
            <person name="Ward B.B."/>
            <person name="Klotz M.G."/>
        </authorList>
    </citation>
    <scope>NUCLEOTIDE SEQUENCE [LARGE SCALE GENOMIC DNA]</scope>
    <source>
        <strain evidence="2">Nc4</strain>
    </source>
</reference>
<dbReference type="HOGENOM" id="CLU_3186370_0_0_6"/>
<dbReference type="KEGG" id="nhl:Nhal_2816"/>
<dbReference type="EMBL" id="CP001798">
    <property type="protein sequence ID" value="ADE15881.1"/>
    <property type="molecule type" value="Genomic_DNA"/>
</dbReference>
<keyword evidence="2" id="KW-1185">Reference proteome</keyword>
<dbReference type="STRING" id="472759.Nhal_2816"/>
<accession>D5BXX0</accession>
<protein>
    <submittedName>
        <fullName evidence="1">Uncharacterized protein</fullName>
    </submittedName>
</protein>
<gene>
    <name evidence="1" type="ordered locus">Nhal_2816</name>
</gene>
<proteinExistence type="predicted"/>
<dbReference type="Proteomes" id="UP000001844">
    <property type="component" value="Chromosome"/>
</dbReference>
<name>D5BXX0_NITHN</name>
<organism evidence="1 2">
    <name type="scientific">Nitrosococcus halophilus (strain Nc4)</name>
    <dbReference type="NCBI Taxonomy" id="472759"/>
    <lineage>
        <taxon>Bacteria</taxon>
        <taxon>Pseudomonadati</taxon>
        <taxon>Pseudomonadota</taxon>
        <taxon>Gammaproteobacteria</taxon>
        <taxon>Chromatiales</taxon>
        <taxon>Chromatiaceae</taxon>
        <taxon>Nitrosococcus</taxon>
    </lineage>
</organism>
<sequence length="46" mass="5622">MLLCLLDFNEVPGDKRQVTRGNVKWLDYLKHPYRRKERTKDYKPSL</sequence>
<dbReference type="AlphaFoldDB" id="D5BXX0"/>
<evidence type="ECO:0000313" key="2">
    <source>
        <dbReference type="Proteomes" id="UP000001844"/>
    </source>
</evidence>
<evidence type="ECO:0000313" key="1">
    <source>
        <dbReference type="EMBL" id="ADE15881.1"/>
    </source>
</evidence>